<evidence type="ECO:0000256" key="4">
    <source>
        <dbReference type="ARBA" id="ARBA00022786"/>
    </source>
</evidence>
<dbReference type="PANTHER" id="PTHR10953:SF162">
    <property type="entry name" value="SUMO-ACTIVATING ENZYME SUBUNIT 1"/>
    <property type="match status" value="1"/>
</dbReference>
<dbReference type="PANTHER" id="PTHR10953">
    <property type="entry name" value="UBIQUITIN-ACTIVATING ENZYME E1"/>
    <property type="match status" value="1"/>
</dbReference>
<reference evidence="8 9" key="1">
    <citation type="journal article" date="2016" name="Mol. Biol. Evol.">
        <title>Comparative Genomics of Early-Diverging Mushroom-Forming Fungi Provides Insights into the Origins of Lignocellulose Decay Capabilities.</title>
        <authorList>
            <person name="Nagy L.G."/>
            <person name="Riley R."/>
            <person name="Tritt A."/>
            <person name="Adam C."/>
            <person name="Daum C."/>
            <person name="Floudas D."/>
            <person name="Sun H."/>
            <person name="Yadav J.S."/>
            <person name="Pangilinan J."/>
            <person name="Larsson K.H."/>
            <person name="Matsuura K."/>
            <person name="Barry K."/>
            <person name="Labutti K."/>
            <person name="Kuo R."/>
            <person name="Ohm R.A."/>
            <person name="Bhattacharya S.S."/>
            <person name="Shirouzu T."/>
            <person name="Yoshinaga Y."/>
            <person name="Martin F.M."/>
            <person name="Grigoriev I.V."/>
            <person name="Hibbett D.S."/>
        </authorList>
    </citation>
    <scope>NUCLEOTIDE SEQUENCE [LARGE SCALE GENOMIC DNA]</scope>
    <source>
        <strain evidence="8 9">HHB12029</strain>
    </source>
</reference>
<dbReference type="SUPFAM" id="SSF69572">
    <property type="entry name" value="Activating enzymes of the ubiquitin-like proteins"/>
    <property type="match status" value="1"/>
</dbReference>
<evidence type="ECO:0000256" key="3">
    <source>
        <dbReference type="ARBA" id="ARBA00005673"/>
    </source>
</evidence>
<evidence type="ECO:0000256" key="1">
    <source>
        <dbReference type="ARBA" id="ARBA00004123"/>
    </source>
</evidence>
<dbReference type="InParanoid" id="A0A165Q8J8"/>
<gene>
    <name evidence="8" type="ORF">EXIGLDRAFT_712313</name>
</gene>
<dbReference type="AlphaFoldDB" id="A0A165Q8J8"/>
<dbReference type="FunCoup" id="A0A165Q8J8">
    <property type="interactions" value="1007"/>
</dbReference>
<name>A0A165Q8J8_EXIGL</name>
<evidence type="ECO:0000259" key="7">
    <source>
        <dbReference type="Pfam" id="PF00899"/>
    </source>
</evidence>
<dbReference type="Pfam" id="PF00899">
    <property type="entry name" value="ThiF"/>
    <property type="match status" value="1"/>
</dbReference>
<dbReference type="GO" id="GO:0005737">
    <property type="term" value="C:cytoplasm"/>
    <property type="evidence" value="ECO:0007669"/>
    <property type="project" value="TreeGrafter"/>
</dbReference>
<organism evidence="8 9">
    <name type="scientific">Exidia glandulosa HHB12029</name>
    <dbReference type="NCBI Taxonomy" id="1314781"/>
    <lineage>
        <taxon>Eukaryota</taxon>
        <taxon>Fungi</taxon>
        <taxon>Dikarya</taxon>
        <taxon>Basidiomycota</taxon>
        <taxon>Agaricomycotina</taxon>
        <taxon>Agaricomycetes</taxon>
        <taxon>Auriculariales</taxon>
        <taxon>Exidiaceae</taxon>
        <taxon>Exidia</taxon>
    </lineage>
</organism>
<evidence type="ECO:0000256" key="6">
    <source>
        <dbReference type="ARBA" id="ARBA00044354"/>
    </source>
</evidence>
<dbReference type="GO" id="GO:0031510">
    <property type="term" value="C:SUMO activating enzyme complex"/>
    <property type="evidence" value="ECO:0007669"/>
    <property type="project" value="TreeGrafter"/>
</dbReference>
<evidence type="ECO:0000313" key="9">
    <source>
        <dbReference type="Proteomes" id="UP000077266"/>
    </source>
</evidence>
<dbReference type="PRINTS" id="PR01849">
    <property type="entry name" value="UBIQUITINACT"/>
</dbReference>
<dbReference type="GO" id="GO:0019948">
    <property type="term" value="F:SUMO activating enzyme activity"/>
    <property type="evidence" value="ECO:0007669"/>
    <property type="project" value="TreeGrafter"/>
</dbReference>
<dbReference type="STRING" id="1314781.A0A165Q8J8"/>
<keyword evidence="9" id="KW-1185">Reference proteome</keyword>
<dbReference type="Gene3D" id="3.40.50.720">
    <property type="entry name" value="NAD(P)-binding Rossmann-like Domain"/>
    <property type="match status" value="1"/>
</dbReference>
<evidence type="ECO:0000256" key="5">
    <source>
        <dbReference type="ARBA" id="ARBA00023242"/>
    </source>
</evidence>
<sequence length="340" mass="36977">MRQSPLPKASLQSTSTGHEAALYDRQIRLWGLEAQQRMRNAAIMIIRLNGVATEVIKNIVLAGIGRLVVVDPAVVRPEDLGASFFYRDQDVGSKRVEAAKPHIESLNPLVAVDVVSDPNALSDDAVLESLINSVDLVILTDSDHQTALRVNACTRRLNKPFYAGGSYGLMGYVFVDLVSHEYVTSQKASDPNAPPKTVKNTTTYNSLENALTFSWAKYKKRQTREAQPALVFGILSLWEYQSKHGSLPDSPAAADELEQVANAKMKSAGVLSSVVPKIPRELAETIATTAAHEFSPVCAVLGGLLAQDVLKALGRRDPPMDNFFVFDGMTGQGSVLSMRQ</sequence>
<feature type="domain" description="THIF-type NAD/FAD binding fold" evidence="7">
    <location>
        <begin position="23"/>
        <end position="337"/>
    </location>
</feature>
<proteinExistence type="inferred from homology"/>
<dbReference type="EMBL" id="KV425884">
    <property type="protein sequence ID" value="KZW03241.1"/>
    <property type="molecule type" value="Genomic_DNA"/>
</dbReference>
<keyword evidence="5" id="KW-0539">Nucleus</keyword>
<dbReference type="InterPro" id="IPR045886">
    <property type="entry name" value="ThiF/MoeB/HesA"/>
</dbReference>
<dbReference type="InterPro" id="IPR035985">
    <property type="entry name" value="Ubiquitin-activating_enz"/>
</dbReference>
<comment type="subcellular location">
    <subcellularLocation>
        <location evidence="1">Nucleus</location>
    </subcellularLocation>
</comment>
<dbReference type="Proteomes" id="UP000077266">
    <property type="component" value="Unassembled WGS sequence"/>
</dbReference>
<keyword evidence="4" id="KW-0833">Ubl conjugation pathway</keyword>
<evidence type="ECO:0000313" key="8">
    <source>
        <dbReference type="EMBL" id="KZW03241.1"/>
    </source>
</evidence>
<dbReference type="GO" id="GO:0016925">
    <property type="term" value="P:protein sumoylation"/>
    <property type="evidence" value="ECO:0007669"/>
    <property type="project" value="TreeGrafter"/>
</dbReference>
<dbReference type="InterPro" id="IPR000011">
    <property type="entry name" value="UBQ/SUMO-activ_enz_E1-like"/>
</dbReference>
<evidence type="ECO:0000256" key="2">
    <source>
        <dbReference type="ARBA" id="ARBA00004718"/>
    </source>
</evidence>
<dbReference type="OrthoDB" id="1708823at2759"/>
<accession>A0A165Q8J8</accession>
<comment type="pathway">
    <text evidence="2">Protein modification; protein sumoylation.</text>
</comment>
<protein>
    <recommendedName>
        <fullName evidence="6">Ubiquitin-like 1-activating enzyme E1A</fullName>
    </recommendedName>
</protein>
<dbReference type="InterPro" id="IPR000594">
    <property type="entry name" value="ThiF_NAD_FAD-bd"/>
</dbReference>
<comment type="similarity">
    <text evidence="3">Belongs to the ubiquitin-activating E1 family.</text>
</comment>